<feature type="transmembrane region" description="Helical" evidence="6">
    <location>
        <begin position="23"/>
        <end position="44"/>
    </location>
</feature>
<feature type="transmembrane region" description="Helical" evidence="6">
    <location>
        <begin position="194"/>
        <end position="214"/>
    </location>
</feature>
<feature type="transmembrane region" description="Helical" evidence="6">
    <location>
        <begin position="226"/>
        <end position="245"/>
    </location>
</feature>
<feature type="transmembrane region" description="Helical" evidence="6">
    <location>
        <begin position="579"/>
        <end position="600"/>
    </location>
</feature>
<name>A0ABR0NDM9_GOSAR</name>
<sequence length="606" mass="66988">MAEAGSGLASASRTCRVPERAKLHIAMTIFQLGYAVNHVIMRVALNMGVSKLVFPFYRNILALLALAPSAYFLEKKKRPALTISFLIQFFFLGFIGITLNQGFYIFGLDNTSPSLASATENSVPAVTFIMAALLRMEQVHLDRKDGIVKVLGTIASVAGALVITLYKGPTVYTPNSPSNKPHISSLGDAEGKNWTIGCLCLVGHSLCWSSWIVLQAPVLKKYPARLSFVSYACFFSVLQFGAIAATIERDPRSWQVHSGSEVFTIIYAGLVASAMVFAIQIYVVDRGGPLFVSMYLPLQTLLAALIATVTLGEEFYLGGVVGAALIVAGLYLVILGKSEESKYLSENEPIYSVSENNDMESTFIRPLLGNQLEMEEQVDSDRQLMMEGGFTAPHSMDIDPSRERFPCCIVWAPLPVLSWLVPFIGHVGICREDGIILDFAGPNFVCVDHFTFGPVARYLQINKDKECGISPHSSALKGDEEYQDDELRRETLTWDEALRKSTMEFQHRSYNLFTCNCHSFVANNLNKLGFRYGGWNVVNVALLLLLKGQWVSKLAFFRSFMPFVVVTGLGLTFGGTTYLFFSALFAALLACWFLLGTYCFKNLINL</sequence>
<comment type="caution">
    <text evidence="8">The sequence shown here is derived from an EMBL/GenBank/DDBJ whole genome shotgun (WGS) entry which is preliminary data.</text>
</comment>
<comment type="subcellular location">
    <subcellularLocation>
        <location evidence="1">Membrane</location>
        <topology evidence="1">Multi-pass membrane protein</topology>
    </subcellularLocation>
</comment>
<dbReference type="InterPro" id="IPR008496">
    <property type="entry name" value="TMEM222/RTE1"/>
</dbReference>
<feature type="domain" description="EamA" evidence="7">
    <location>
        <begin position="196"/>
        <end position="334"/>
    </location>
</feature>
<feature type="transmembrane region" description="Helical" evidence="6">
    <location>
        <begin position="555"/>
        <end position="573"/>
    </location>
</feature>
<protein>
    <recommendedName>
        <fullName evidence="7">EamA domain-containing protein</fullName>
    </recommendedName>
</protein>
<comment type="similarity">
    <text evidence="2">Belongs to the drug/metabolite transporter (DMT) superfamily. Plant drug/metabolite exporter (P-DME) (TC 2.A.7.4) family.</text>
</comment>
<evidence type="ECO:0000256" key="2">
    <source>
        <dbReference type="ARBA" id="ARBA00007635"/>
    </source>
</evidence>
<accession>A0ABR0NDM9</accession>
<dbReference type="EMBL" id="JARKNE010000010">
    <property type="protein sequence ID" value="KAK5793103.1"/>
    <property type="molecule type" value="Genomic_DNA"/>
</dbReference>
<evidence type="ECO:0000259" key="7">
    <source>
        <dbReference type="Pfam" id="PF00892"/>
    </source>
</evidence>
<keyword evidence="4 6" id="KW-1133">Transmembrane helix</keyword>
<dbReference type="Pfam" id="PF05608">
    <property type="entry name" value="RTE1"/>
    <property type="match status" value="1"/>
</dbReference>
<evidence type="ECO:0000313" key="9">
    <source>
        <dbReference type="Proteomes" id="UP001358586"/>
    </source>
</evidence>
<dbReference type="PANTHER" id="PTHR31218">
    <property type="entry name" value="WAT1-RELATED PROTEIN"/>
    <property type="match status" value="1"/>
</dbReference>
<dbReference type="SUPFAM" id="SSF103481">
    <property type="entry name" value="Multidrug resistance efflux transporter EmrE"/>
    <property type="match status" value="2"/>
</dbReference>
<proteinExistence type="inferred from homology"/>
<dbReference type="Proteomes" id="UP001358586">
    <property type="component" value="Chromosome 10"/>
</dbReference>
<feature type="domain" description="EamA" evidence="7">
    <location>
        <begin position="31"/>
        <end position="164"/>
    </location>
</feature>
<keyword evidence="3 6" id="KW-0812">Transmembrane</keyword>
<feature type="transmembrane region" description="Helical" evidence="6">
    <location>
        <begin position="265"/>
        <end position="283"/>
    </location>
</feature>
<evidence type="ECO:0000256" key="5">
    <source>
        <dbReference type="ARBA" id="ARBA00023136"/>
    </source>
</evidence>
<keyword evidence="5 6" id="KW-0472">Membrane</keyword>
<organism evidence="8 9">
    <name type="scientific">Gossypium arboreum</name>
    <name type="common">Tree cotton</name>
    <name type="synonym">Gossypium nanking</name>
    <dbReference type="NCBI Taxonomy" id="29729"/>
    <lineage>
        <taxon>Eukaryota</taxon>
        <taxon>Viridiplantae</taxon>
        <taxon>Streptophyta</taxon>
        <taxon>Embryophyta</taxon>
        <taxon>Tracheophyta</taxon>
        <taxon>Spermatophyta</taxon>
        <taxon>Magnoliopsida</taxon>
        <taxon>eudicotyledons</taxon>
        <taxon>Gunneridae</taxon>
        <taxon>Pentapetalae</taxon>
        <taxon>rosids</taxon>
        <taxon>malvids</taxon>
        <taxon>Malvales</taxon>
        <taxon>Malvaceae</taxon>
        <taxon>Malvoideae</taxon>
        <taxon>Gossypium</taxon>
    </lineage>
</organism>
<keyword evidence="9" id="KW-1185">Reference proteome</keyword>
<feature type="transmembrane region" description="Helical" evidence="6">
    <location>
        <begin position="85"/>
        <end position="108"/>
    </location>
</feature>
<feature type="transmembrane region" description="Helical" evidence="6">
    <location>
        <begin position="315"/>
        <end position="335"/>
    </location>
</feature>
<evidence type="ECO:0000256" key="4">
    <source>
        <dbReference type="ARBA" id="ARBA00022989"/>
    </source>
</evidence>
<dbReference type="InterPro" id="IPR037185">
    <property type="entry name" value="EmrE-like"/>
</dbReference>
<feature type="transmembrane region" description="Helical" evidence="6">
    <location>
        <begin position="114"/>
        <end position="134"/>
    </location>
</feature>
<dbReference type="InterPro" id="IPR030184">
    <property type="entry name" value="WAT1-related"/>
</dbReference>
<feature type="transmembrane region" description="Helical" evidence="6">
    <location>
        <begin position="146"/>
        <end position="166"/>
    </location>
</feature>
<evidence type="ECO:0000256" key="1">
    <source>
        <dbReference type="ARBA" id="ARBA00004141"/>
    </source>
</evidence>
<feature type="transmembrane region" description="Helical" evidence="6">
    <location>
        <begin position="290"/>
        <end position="309"/>
    </location>
</feature>
<feature type="transmembrane region" description="Helical" evidence="6">
    <location>
        <begin position="56"/>
        <end position="73"/>
    </location>
</feature>
<evidence type="ECO:0000256" key="3">
    <source>
        <dbReference type="ARBA" id="ARBA00022692"/>
    </source>
</evidence>
<evidence type="ECO:0000313" key="8">
    <source>
        <dbReference type="EMBL" id="KAK5793103.1"/>
    </source>
</evidence>
<evidence type="ECO:0000256" key="6">
    <source>
        <dbReference type="SAM" id="Phobius"/>
    </source>
</evidence>
<gene>
    <name evidence="8" type="ORF">PVK06_034239</name>
</gene>
<dbReference type="InterPro" id="IPR000620">
    <property type="entry name" value="EamA_dom"/>
</dbReference>
<reference evidence="8 9" key="1">
    <citation type="submission" date="2023-03" db="EMBL/GenBank/DDBJ databases">
        <title>WGS of Gossypium arboreum.</title>
        <authorList>
            <person name="Yu D."/>
        </authorList>
    </citation>
    <scope>NUCLEOTIDE SEQUENCE [LARGE SCALE GENOMIC DNA]</scope>
    <source>
        <tissue evidence="8">Leaf</tissue>
    </source>
</reference>
<dbReference type="Pfam" id="PF00892">
    <property type="entry name" value="EamA"/>
    <property type="match status" value="2"/>
</dbReference>